<dbReference type="GO" id="GO:0031419">
    <property type="term" value="F:cobalamin binding"/>
    <property type="evidence" value="ECO:0007669"/>
    <property type="project" value="InterPro"/>
</dbReference>
<dbReference type="GO" id="GO:0005829">
    <property type="term" value="C:cytosol"/>
    <property type="evidence" value="ECO:0007669"/>
    <property type="project" value="TreeGrafter"/>
</dbReference>
<feature type="domain" description="B12-binding N-terminal" evidence="5">
    <location>
        <begin position="1"/>
        <end position="88"/>
    </location>
</feature>
<dbReference type="Proteomes" id="UP000230646">
    <property type="component" value="Unassembled WGS sequence"/>
</dbReference>
<gene>
    <name evidence="6" type="ORF">COZ07_08735</name>
</gene>
<name>A0A2M7PMM2_9BACT</name>
<organism evidence="6 7">
    <name type="scientific">Candidatus Infernicultor aquiphilus</name>
    <dbReference type="NCBI Taxonomy" id="1805029"/>
    <lineage>
        <taxon>Bacteria</taxon>
        <taxon>Pseudomonadati</taxon>
        <taxon>Atribacterota</taxon>
        <taxon>Candidatus Phoenicimicrobiia</taxon>
        <taxon>Candidatus Pheonicimicrobiales</taxon>
        <taxon>Candidatus Phoenicimicrobiaceae</taxon>
        <taxon>Candidatus Infernicultor</taxon>
    </lineage>
</organism>
<dbReference type="GO" id="GO:0046653">
    <property type="term" value="P:tetrahydrofolate metabolic process"/>
    <property type="evidence" value="ECO:0007669"/>
    <property type="project" value="TreeGrafter"/>
</dbReference>
<evidence type="ECO:0000259" key="5">
    <source>
        <dbReference type="PROSITE" id="PS51337"/>
    </source>
</evidence>
<reference evidence="6 7" key="1">
    <citation type="submission" date="2017-09" db="EMBL/GenBank/DDBJ databases">
        <title>Depth-based differentiation of microbial function through sediment-hosted aquifers and enrichment of novel symbionts in the deep terrestrial subsurface.</title>
        <authorList>
            <person name="Probst A.J."/>
            <person name="Ladd B."/>
            <person name="Jarett J.K."/>
            <person name="Geller-Mcgrath D.E."/>
            <person name="Sieber C.M."/>
            <person name="Emerson J.B."/>
            <person name="Anantharaman K."/>
            <person name="Thomas B.C."/>
            <person name="Malmstrom R."/>
            <person name="Stieglmeier M."/>
            <person name="Klingl A."/>
            <person name="Woyke T."/>
            <person name="Ryan C.M."/>
            <person name="Banfield J.F."/>
        </authorList>
    </citation>
    <scope>NUCLEOTIDE SEQUENCE [LARGE SCALE GENOMIC DNA]</scope>
    <source>
        <strain evidence="6">CG_4_10_14_3_um_filter_34_13</strain>
    </source>
</reference>
<dbReference type="InterPro" id="IPR036724">
    <property type="entry name" value="Cobalamin-bd_sf"/>
</dbReference>
<dbReference type="Pfam" id="PF02607">
    <property type="entry name" value="B12-binding_2"/>
    <property type="match status" value="1"/>
</dbReference>
<evidence type="ECO:0000259" key="4">
    <source>
        <dbReference type="PROSITE" id="PS51332"/>
    </source>
</evidence>
<protein>
    <submittedName>
        <fullName evidence="6">Cobalamin-binding protein</fullName>
    </submittedName>
</protein>
<dbReference type="GO" id="GO:0046872">
    <property type="term" value="F:metal ion binding"/>
    <property type="evidence" value="ECO:0007669"/>
    <property type="project" value="UniProtKB-KW"/>
</dbReference>
<feature type="domain" description="B12-binding" evidence="4">
    <location>
        <begin position="88"/>
        <end position="210"/>
    </location>
</feature>
<dbReference type="RefSeq" id="WP_406608228.1">
    <property type="nucleotide sequence ID" value="NZ_PFKO01000322.1"/>
</dbReference>
<evidence type="ECO:0000313" key="6">
    <source>
        <dbReference type="EMBL" id="PIY31592.1"/>
    </source>
</evidence>
<dbReference type="PROSITE" id="PS51337">
    <property type="entry name" value="B12_BINDING_NTER"/>
    <property type="match status" value="1"/>
</dbReference>
<accession>A0A2M7PMM2</accession>
<evidence type="ECO:0000256" key="3">
    <source>
        <dbReference type="ARBA" id="ARBA00023285"/>
    </source>
</evidence>
<dbReference type="PANTHER" id="PTHR45833:SF1">
    <property type="entry name" value="METHIONINE SYNTHASE"/>
    <property type="match status" value="1"/>
</dbReference>
<dbReference type="PROSITE" id="PS51332">
    <property type="entry name" value="B12_BINDING"/>
    <property type="match status" value="1"/>
</dbReference>
<proteinExistence type="inferred from homology"/>
<dbReference type="Pfam" id="PF02310">
    <property type="entry name" value="B12-binding"/>
    <property type="match status" value="1"/>
</dbReference>
<dbReference type="InterPro" id="IPR003759">
    <property type="entry name" value="Cbl-bd_cap"/>
</dbReference>
<dbReference type="AlphaFoldDB" id="A0A2M7PMM2"/>
<keyword evidence="3" id="KW-0170">Cobalt</keyword>
<dbReference type="InterPro" id="IPR050554">
    <property type="entry name" value="Met_Synthase/Corrinoid"/>
</dbReference>
<keyword evidence="2" id="KW-0479">Metal-binding</keyword>
<dbReference type="FunFam" id="3.40.50.280:FF:000003">
    <property type="entry name" value="Dimethylamine methyltransferase corrinoid protein"/>
    <property type="match status" value="1"/>
</dbReference>
<evidence type="ECO:0000313" key="7">
    <source>
        <dbReference type="Proteomes" id="UP000230646"/>
    </source>
</evidence>
<dbReference type="SMART" id="SM01018">
    <property type="entry name" value="B12-binding_2"/>
    <property type="match status" value="1"/>
</dbReference>
<dbReference type="GO" id="GO:0050667">
    <property type="term" value="P:homocysteine metabolic process"/>
    <property type="evidence" value="ECO:0007669"/>
    <property type="project" value="TreeGrafter"/>
</dbReference>
<dbReference type="EMBL" id="PFKO01000322">
    <property type="protein sequence ID" value="PIY31592.1"/>
    <property type="molecule type" value="Genomic_DNA"/>
</dbReference>
<evidence type="ECO:0000256" key="1">
    <source>
        <dbReference type="ARBA" id="ARBA00010854"/>
    </source>
</evidence>
<dbReference type="CDD" id="cd02070">
    <property type="entry name" value="corrinoid_protein_B12-BD"/>
    <property type="match status" value="1"/>
</dbReference>
<dbReference type="SUPFAM" id="SSF52242">
    <property type="entry name" value="Cobalamin (vitamin B12)-binding domain"/>
    <property type="match status" value="1"/>
</dbReference>
<dbReference type="PANTHER" id="PTHR45833">
    <property type="entry name" value="METHIONINE SYNTHASE"/>
    <property type="match status" value="1"/>
</dbReference>
<sequence>MVDLKNVSEALQRGDAKKVEELVKQALEENLLPKDILENGLIKGMDIIGAKFKKNEVYVPEVLIAARAMHAGMDVLRPKLVETGVKNIGKVAIGTVKGDLHDIGKNLVKMMLEGAGFEVVDLGVDVSVDKFVEAVKEHQPNIIGMSALLTTTMVNMPEVIKALDIAGLRDKVKVMVGGAPITQNYANQIGADGYSPDAASAADKAKTFVA</sequence>
<dbReference type="Gene3D" id="3.40.50.280">
    <property type="entry name" value="Cobalamin-binding domain"/>
    <property type="match status" value="1"/>
</dbReference>
<comment type="similarity">
    <text evidence="1">Belongs to the methylamine corrinoid protein family.</text>
</comment>
<dbReference type="GO" id="GO:0008705">
    <property type="term" value="F:methionine synthase activity"/>
    <property type="evidence" value="ECO:0007669"/>
    <property type="project" value="TreeGrafter"/>
</dbReference>
<evidence type="ECO:0000256" key="2">
    <source>
        <dbReference type="ARBA" id="ARBA00022723"/>
    </source>
</evidence>
<dbReference type="InterPro" id="IPR006158">
    <property type="entry name" value="Cobalamin-bd"/>
</dbReference>
<comment type="caution">
    <text evidence="6">The sequence shown here is derived from an EMBL/GenBank/DDBJ whole genome shotgun (WGS) entry which is preliminary data.</text>
</comment>
<dbReference type="Gene3D" id="1.10.1240.10">
    <property type="entry name" value="Methionine synthase domain"/>
    <property type="match status" value="1"/>
</dbReference>
<dbReference type="SUPFAM" id="SSF47644">
    <property type="entry name" value="Methionine synthase domain"/>
    <property type="match status" value="1"/>
</dbReference>
<dbReference type="InterPro" id="IPR036594">
    <property type="entry name" value="Meth_synthase_dom"/>
</dbReference>